<dbReference type="Proteomes" id="UP000822688">
    <property type="component" value="Chromosome 4"/>
</dbReference>
<dbReference type="EMBL" id="CM026424">
    <property type="protein sequence ID" value="KAG0581406.1"/>
    <property type="molecule type" value="Genomic_DNA"/>
</dbReference>
<reference evidence="2" key="1">
    <citation type="submission" date="2020-06" db="EMBL/GenBank/DDBJ databases">
        <title>WGS assembly of Ceratodon purpureus strain R40.</title>
        <authorList>
            <person name="Carey S.B."/>
            <person name="Jenkins J."/>
            <person name="Shu S."/>
            <person name="Lovell J.T."/>
            <person name="Sreedasyam A."/>
            <person name="Maumus F."/>
            <person name="Tiley G.P."/>
            <person name="Fernandez-Pozo N."/>
            <person name="Barry K."/>
            <person name="Chen C."/>
            <person name="Wang M."/>
            <person name="Lipzen A."/>
            <person name="Daum C."/>
            <person name="Saski C.A."/>
            <person name="Payton A.C."/>
            <person name="Mcbreen J.C."/>
            <person name="Conrad R.E."/>
            <person name="Kollar L.M."/>
            <person name="Olsson S."/>
            <person name="Huttunen S."/>
            <person name="Landis J.B."/>
            <person name="Wickett N.J."/>
            <person name="Johnson M.G."/>
            <person name="Rensing S.A."/>
            <person name="Grimwood J."/>
            <person name="Schmutz J."/>
            <person name="Mcdaniel S.F."/>
        </authorList>
    </citation>
    <scope>NUCLEOTIDE SEQUENCE</scope>
    <source>
        <strain evidence="2">R40</strain>
    </source>
</reference>
<accession>A0A8T0IEU7</accession>
<comment type="caution">
    <text evidence="2">The sequence shown here is derived from an EMBL/GenBank/DDBJ whole genome shotgun (WGS) entry which is preliminary data.</text>
</comment>
<name>A0A8T0IEU7_CERPU</name>
<protein>
    <recommendedName>
        <fullName evidence="4">Secreted protein</fullName>
    </recommendedName>
</protein>
<keyword evidence="1" id="KW-0732">Signal</keyword>
<evidence type="ECO:0000313" key="2">
    <source>
        <dbReference type="EMBL" id="KAG0581406.1"/>
    </source>
</evidence>
<evidence type="ECO:0000256" key="1">
    <source>
        <dbReference type="SAM" id="SignalP"/>
    </source>
</evidence>
<sequence>MIANTWCLRVAKFLLFPSVLCKLKSMLPVFCLRVCRPLPFRVILVSFQLHVHLLGSRRRPKASVNFARTSAVPNGSTFPRISSGSCMLRILLFFDSFRVLGISSDVKGQGMPLSTEAVIAFDMISS</sequence>
<dbReference type="AlphaFoldDB" id="A0A8T0IEU7"/>
<feature type="chain" id="PRO_5035857819" description="Secreted protein" evidence="1">
    <location>
        <begin position="22"/>
        <end position="126"/>
    </location>
</feature>
<proteinExistence type="predicted"/>
<feature type="signal peptide" evidence="1">
    <location>
        <begin position="1"/>
        <end position="21"/>
    </location>
</feature>
<evidence type="ECO:0008006" key="4">
    <source>
        <dbReference type="Google" id="ProtNLM"/>
    </source>
</evidence>
<evidence type="ECO:0000313" key="3">
    <source>
        <dbReference type="Proteomes" id="UP000822688"/>
    </source>
</evidence>
<organism evidence="2 3">
    <name type="scientific">Ceratodon purpureus</name>
    <name type="common">Fire moss</name>
    <name type="synonym">Dicranum purpureum</name>
    <dbReference type="NCBI Taxonomy" id="3225"/>
    <lineage>
        <taxon>Eukaryota</taxon>
        <taxon>Viridiplantae</taxon>
        <taxon>Streptophyta</taxon>
        <taxon>Embryophyta</taxon>
        <taxon>Bryophyta</taxon>
        <taxon>Bryophytina</taxon>
        <taxon>Bryopsida</taxon>
        <taxon>Dicranidae</taxon>
        <taxon>Pseudoditrichales</taxon>
        <taxon>Ditrichaceae</taxon>
        <taxon>Ceratodon</taxon>
    </lineage>
</organism>
<gene>
    <name evidence="2" type="ORF">KC19_4G248900</name>
</gene>
<keyword evidence="3" id="KW-1185">Reference proteome</keyword>